<proteinExistence type="predicted"/>
<evidence type="ECO:0000313" key="4">
    <source>
        <dbReference type="EMBL" id="GLS19923.1"/>
    </source>
</evidence>
<dbReference type="SUPFAM" id="SSF52540">
    <property type="entry name" value="P-loop containing nucleoside triphosphate hydrolases"/>
    <property type="match status" value="1"/>
</dbReference>
<dbReference type="InterPro" id="IPR029787">
    <property type="entry name" value="Nucleotide_cyclase"/>
</dbReference>
<dbReference type="Gene3D" id="3.30.70.1230">
    <property type="entry name" value="Nucleotide cyclase"/>
    <property type="match status" value="1"/>
</dbReference>
<dbReference type="CDD" id="cd07302">
    <property type="entry name" value="CHD"/>
    <property type="match status" value="1"/>
</dbReference>
<dbReference type="RefSeq" id="WP_284312981.1">
    <property type="nucleotide sequence ID" value="NZ_BSPC01000026.1"/>
</dbReference>
<dbReference type="PROSITE" id="PS50125">
    <property type="entry name" value="GUANYLATE_CYCLASE_2"/>
    <property type="match status" value="1"/>
</dbReference>
<dbReference type="SMART" id="SM00028">
    <property type="entry name" value="TPR"/>
    <property type="match status" value="4"/>
</dbReference>
<dbReference type="Pfam" id="PF13191">
    <property type="entry name" value="AAA_16"/>
    <property type="match status" value="1"/>
</dbReference>
<evidence type="ECO:0000256" key="1">
    <source>
        <dbReference type="ARBA" id="ARBA00022741"/>
    </source>
</evidence>
<dbReference type="EMBL" id="BSPC01000026">
    <property type="protein sequence ID" value="GLS19923.1"/>
    <property type="molecule type" value="Genomic_DNA"/>
</dbReference>
<dbReference type="PANTHER" id="PTHR16305:SF28">
    <property type="entry name" value="GUANYLATE CYCLASE DOMAIN-CONTAINING PROTEIN"/>
    <property type="match status" value="1"/>
</dbReference>
<dbReference type="Proteomes" id="UP001156882">
    <property type="component" value="Unassembled WGS sequence"/>
</dbReference>
<evidence type="ECO:0000313" key="5">
    <source>
        <dbReference type="Proteomes" id="UP001156882"/>
    </source>
</evidence>
<feature type="domain" description="Guanylate cyclase" evidence="3">
    <location>
        <begin position="25"/>
        <end position="154"/>
    </location>
</feature>
<dbReference type="SUPFAM" id="SSF48452">
    <property type="entry name" value="TPR-like"/>
    <property type="match status" value="2"/>
</dbReference>
<accession>A0ABQ6CHV6</accession>
<organism evidence="4 5">
    <name type="scientific">Labrys miyagiensis</name>
    <dbReference type="NCBI Taxonomy" id="346912"/>
    <lineage>
        <taxon>Bacteria</taxon>
        <taxon>Pseudomonadati</taxon>
        <taxon>Pseudomonadota</taxon>
        <taxon>Alphaproteobacteria</taxon>
        <taxon>Hyphomicrobiales</taxon>
        <taxon>Xanthobacteraceae</taxon>
        <taxon>Labrys</taxon>
    </lineage>
</organism>
<keyword evidence="1" id="KW-0547">Nucleotide-binding</keyword>
<protein>
    <submittedName>
        <fullName evidence="4">Adenylate cyclase</fullName>
    </submittedName>
</protein>
<dbReference type="Gene3D" id="1.25.40.10">
    <property type="entry name" value="Tetratricopeptide repeat domain"/>
    <property type="match status" value="2"/>
</dbReference>
<dbReference type="SMART" id="SM00044">
    <property type="entry name" value="CYCc"/>
    <property type="match status" value="1"/>
</dbReference>
<comment type="caution">
    <text evidence="4">The sequence shown here is derived from an EMBL/GenBank/DDBJ whole genome shotgun (WGS) entry which is preliminary data.</text>
</comment>
<sequence length="1059" mass="116791">MPRPDNPARRPAAIVGVAAERRNLTVLFVDIVGSTALATRMDPEDLREILRSFQRCCREAIEKYDGYIARYVGDGLLSYFGFPVAHEDDPERAVNAALCVLASVSSLSFAHNTHVQIRCGIATGLVIVGDLIGEGPNSEFALVGEAPNLAARLQEHAGPNQILLAEQTRSLIGESFELTDLGDRSVHGYDKPVRAWRVIRPNVVGSRFAAYRAAQLSPFVGRERELATLMERYERARSGDGQILGICGEPGIGKSRLVAHFSDRLKGDPHRILLFQCSPYHRSSPWYPVSRFIEIAAKLDRTVSNDRKLPKLEAWLKGTCGGAWRECVPFLAASMSLPNPERYPALDLAQKPQKTQALLSLLDLLRKDSARQPVVLIVEDLQWIDPSSLELLTLLAHDLRDLRVLTILTYRPQFVFPFGSRQSFASFVLNPLEKDEAIQLVQSLTPDNSLPSTMIERIVRKTDGIPLFVEEVTKVVLQDADTSQDVATIPARRVRSVPETLHDSLMARLDQVAPIKAVAQIAAVIGREFTASLLKAVAPLSAQAVKEAIAGLSRVGLLFETGQEAGETFAFKHALLRDAAYASLLHVERFKLHVRIAESLRQDFANLAETTPELIAHHYAQGEEYWQAANYWLKAGTQASKRSAFIEAIAHLQSALGVFHHLPENADRDALELKIQNSLANALIAAKGYGAGETIQAFKRARQLCERDPNGSTILAVLNGLVGIHYMRGEFEQARSVAQDLLQRAQDQQNATAMLMGYRILGMSRFAMGELREAKLDLEKAISLYDPDIHAPLVLIYPHDFKATSQVYLGLILVLLGDIDNGLGHCHEALDYAEKLNHSHTRCYVLAFVAGCYLVAGKAALAFPIAEQTIALATDSEFPQWVAGGFMVRGWARLELGRLEGAVEDIRNSIRGLEQTGRLVWSQFAHLLLARGLAETGQHAAAMELIEDIVEQIGNSEGRWYAAEVRRLRADLLAAAEAPPPDVEADYETAIAIAAEQGVLIWHLRALNALASFWRAHGRQAEARDRLLAFRHGLEGQVSSSERQRSTALLASLDAKAPF</sequence>
<keyword evidence="2" id="KW-0067">ATP-binding</keyword>
<dbReference type="Pfam" id="PF00211">
    <property type="entry name" value="Guanylate_cyc"/>
    <property type="match status" value="1"/>
</dbReference>
<reference evidence="5" key="1">
    <citation type="journal article" date="2019" name="Int. J. Syst. Evol. Microbiol.">
        <title>The Global Catalogue of Microorganisms (GCM) 10K type strain sequencing project: providing services to taxonomists for standard genome sequencing and annotation.</title>
        <authorList>
            <consortium name="The Broad Institute Genomics Platform"/>
            <consortium name="The Broad Institute Genome Sequencing Center for Infectious Disease"/>
            <person name="Wu L."/>
            <person name="Ma J."/>
        </authorList>
    </citation>
    <scope>NUCLEOTIDE SEQUENCE [LARGE SCALE GENOMIC DNA]</scope>
    <source>
        <strain evidence="5">NBRC 101365</strain>
    </source>
</reference>
<dbReference type="Gene3D" id="3.40.50.300">
    <property type="entry name" value="P-loop containing nucleotide triphosphate hydrolases"/>
    <property type="match status" value="1"/>
</dbReference>
<dbReference type="InterPro" id="IPR011990">
    <property type="entry name" value="TPR-like_helical_dom_sf"/>
</dbReference>
<name>A0ABQ6CHV6_9HYPH</name>
<dbReference type="InterPro" id="IPR041664">
    <property type="entry name" value="AAA_16"/>
</dbReference>
<evidence type="ECO:0000256" key="2">
    <source>
        <dbReference type="ARBA" id="ARBA00022840"/>
    </source>
</evidence>
<dbReference type="PANTHER" id="PTHR16305">
    <property type="entry name" value="TESTICULAR SOLUBLE ADENYLYL CYCLASE"/>
    <property type="match status" value="1"/>
</dbReference>
<evidence type="ECO:0000259" key="3">
    <source>
        <dbReference type="PROSITE" id="PS50125"/>
    </source>
</evidence>
<keyword evidence="5" id="KW-1185">Reference proteome</keyword>
<gene>
    <name evidence="4" type="primary">cyaI3_2</name>
    <name evidence="4" type="ORF">GCM10007874_29400</name>
</gene>
<dbReference type="InterPro" id="IPR019734">
    <property type="entry name" value="TPR_rpt"/>
</dbReference>
<dbReference type="InterPro" id="IPR027417">
    <property type="entry name" value="P-loop_NTPase"/>
</dbReference>
<dbReference type="SUPFAM" id="SSF55073">
    <property type="entry name" value="Nucleotide cyclase"/>
    <property type="match status" value="1"/>
</dbReference>
<dbReference type="InterPro" id="IPR001054">
    <property type="entry name" value="A/G_cyclase"/>
</dbReference>